<dbReference type="RefSeq" id="WP_193638770.1">
    <property type="nucleotide sequence ID" value="NZ_JADCSA010000012.1"/>
</dbReference>
<accession>A0ABR9RV12</accession>
<proteinExistence type="predicted"/>
<keyword evidence="1" id="KW-0489">Methyltransferase</keyword>
<reference evidence="1 2" key="1">
    <citation type="submission" date="2020-10" db="EMBL/GenBank/DDBJ databases">
        <title>Nocardioides sp. isolated from sludge.</title>
        <authorList>
            <person name="Zhang X."/>
        </authorList>
    </citation>
    <scope>NUCLEOTIDE SEQUENCE [LARGE SCALE GENOMIC DNA]</scope>
    <source>
        <strain evidence="1 2">Y6</strain>
    </source>
</reference>
<dbReference type="SUPFAM" id="SSF53335">
    <property type="entry name" value="S-adenosyl-L-methionine-dependent methyltransferases"/>
    <property type="match status" value="1"/>
</dbReference>
<evidence type="ECO:0000313" key="2">
    <source>
        <dbReference type="Proteomes" id="UP000756387"/>
    </source>
</evidence>
<evidence type="ECO:0000313" key="1">
    <source>
        <dbReference type="EMBL" id="MBE7325444.1"/>
    </source>
</evidence>
<dbReference type="Pfam" id="PF13489">
    <property type="entry name" value="Methyltransf_23"/>
    <property type="match status" value="1"/>
</dbReference>
<keyword evidence="2" id="KW-1185">Reference proteome</keyword>
<dbReference type="Gene3D" id="3.40.50.150">
    <property type="entry name" value="Vaccinia Virus protein VP39"/>
    <property type="match status" value="1"/>
</dbReference>
<name>A0ABR9RV12_9ACTN</name>
<protein>
    <submittedName>
        <fullName evidence="1">Class I SAM-dependent methyltransferase</fullName>
    </submittedName>
</protein>
<sequence length="609" mass="65986">MPKLRALPVVSALTLVGLAQSGRRLRIRAGRLAGLGPAEGSVDVSGWRVLAATGVEPRPETVAAAVAWAETEGLDAVDLVPADLPVERVLDLLRQVDPATFRAAATAKGRSAGHAIVVREEVAVRADLPQGPVSPAELAEVAPQVKRFAPRTFDLAVAPSERAVAWSADEELAFQRVVLDRFGSLALFTAGAQLALLGAGVAASRPLGLAAVAAFQAQPAVALGGHANGLAPADLGPRTATRWASEVVRLSALLRADAPEARSLRLAEEARPYYDAELPLGTDRFFEEPVEKCRWCGSTELRLLHTTPDLIQNKPGTFRLDECVSCGHVFQNPRLTPAGLDFYYRDCYDGFGEEEMEGMFATQSDDYESRAAMVRAVEPAPRRWLDVGSGHAHFCLVAREQFPETSFEGLDLGSAIDDAARRGWIDRSYRGMFPDVAPELADQFDVVSMHHYLEHTREPVEELDAAATALRPGGLLLIEVPDPEYPLGRKLGRYWMPWLQPQHQQFISMGRLEQALTERGFTVLDRQHVQKNPALNVISAGFLLAGHLVPRQGMPWRPRPAVTERAGRIAALTTLLPLAAVAGVVAQAVEQKGDDEPGAAYRVLARLEA</sequence>
<dbReference type="Proteomes" id="UP000756387">
    <property type="component" value="Unassembled WGS sequence"/>
</dbReference>
<dbReference type="GO" id="GO:0032259">
    <property type="term" value="P:methylation"/>
    <property type="evidence" value="ECO:0007669"/>
    <property type="project" value="UniProtKB-KW"/>
</dbReference>
<comment type="caution">
    <text evidence="1">The sequence shown here is derived from an EMBL/GenBank/DDBJ whole genome shotgun (WGS) entry which is preliminary data.</text>
</comment>
<organism evidence="1 2">
    <name type="scientific">Nocardioides malaquae</name>
    <dbReference type="NCBI Taxonomy" id="2773426"/>
    <lineage>
        <taxon>Bacteria</taxon>
        <taxon>Bacillati</taxon>
        <taxon>Actinomycetota</taxon>
        <taxon>Actinomycetes</taxon>
        <taxon>Propionibacteriales</taxon>
        <taxon>Nocardioidaceae</taxon>
        <taxon>Nocardioides</taxon>
    </lineage>
</organism>
<dbReference type="EMBL" id="JADCSA010000012">
    <property type="protein sequence ID" value="MBE7325444.1"/>
    <property type="molecule type" value="Genomic_DNA"/>
</dbReference>
<keyword evidence="1" id="KW-0808">Transferase</keyword>
<dbReference type="GO" id="GO:0008168">
    <property type="term" value="F:methyltransferase activity"/>
    <property type="evidence" value="ECO:0007669"/>
    <property type="project" value="UniProtKB-KW"/>
</dbReference>
<dbReference type="InterPro" id="IPR029063">
    <property type="entry name" value="SAM-dependent_MTases_sf"/>
</dbReference>
<gene>
    <name evidence="1" type="ORF">IEQ44_12350</name>
</gene>
<dbReference type="PANTHER" id="PTHR43861">
    <property type="entry name" value="TRANS-ACONITATE 2-METHYLTRANSFERASE-RELATED"/>
    <property type="match status" value="1"/>
</dbReference>